<feature type="non-terminal residue" evidence="1">
    <location>
        <position position="1"/>
    </location>
</feature>
<evidence type="ECO:0000313" key="1">
    <source>
        <dbReference type="EMBL" id="EEI86862.1"/>
    </source>
</evidence>
<comment type="caution">
    <text evidence="1">The sequence shown here is derived from an EMBL/GenBank/DDBJ whole genome shotgun (WGS) entry which is preliminary data.</text>
</comment>
<proteinExistence type="predicted"/>
<dbReference type="EMBL" id="ABYO01000073">
    <property type="protein sequence ID" value="EEI86862.1"/>
    <property type="molecule type" value="Genomic_DNA"/>
</dbReference>
<reference evidence="1 2" key="1">
    <citation type="submission" date="2008-10" db="EMBL/GenBank/DDBJ databases">
        <authorList>
            <person name="Qin X."/>
            <person name="Bachman B."/>
            <person name="Battles P."/>
            <person name="Bell A."/>
            <person name="Bess C."/>
            <person name="Bickham C."/>
            <person name="Chaboub L."/>
            <person name="Chen D."/>
            <person name="Coyle M."/>
            <person name="Deiros D.R."/>
            <person name="Dinh H."/>
            <person name="Forbes L."/>
            <person name="Fowler G."/>
            <person name="Francisco L."/>
            <person name="Fu Q."/>
            <person name="Gubbala S."/>
            <person name="Hale W."/>
            <person name="Han Y."/>
            <person name="Hemphill L."/>
            <person name="Highlander S.K."/>
            <person name="Hirani K."/>
            <person name="Hogues M."/>
            <person name="Jackson L."/>
            <person name="Jakkamsetti A."/>
            <person name="Javaid M."/>
            <person name="Jiang H."/>
            <person name="Korchina V."/>
            <person name="Kovar C."/>
            <person name="Lara F."/>
            <person name="Lee S."/>
            <person name="Mata R."/>
            <person name="Mathew T."/>
            <person name="Moen C."/>
            <person name="Morales K."/>
            <person name="Munidasa M."/>
            <person name="Nazareth L."/>
            <person name="Ngo R."/>
            <person name="Nguyen L."/>
            <person name="Okwuonu G."/>
            <person name="Ongeri F."/>
            <person name="Patil S."/>
            <person name="Petrosino J."/>
            <person name="Pham C."/>
            <person name="Pham P."/>
            <person name="Pu L.-L."/>
            <person name="Puazo M."/>
            <person name="Raj R."/>
            <person name="Reid J."/>
            <person name="Rouhana J."/>
            <person name="Saada N."/>
            <person name="Shang Y."/>
            <person name="Simmons D."/>
            <person name="Thornton R."/>
            <person name="Warren J."/>
            <person name="Weissenberger G."/>
            <person name="Zhang J."/>
            <person name="Zhang L."/>
            <person name="Zhou C."/>
            <person name="Zhu D."/>
            <person name="Muzny D."/>
            <person name="Worley K."/>
            <person name="Gibbs R."/>
        </authorList>
    </citation>
    <scope>NUCLEOTIDE SEQUENCE [LARGE SCALE GENOMIC DNA]</scope>
    <source>
        <strain evidence="1 2">ATCC 51172</strain>
    </source>
</reference>
<keyword evidence="2" id="KW-1185">Reference proteome</keyword>
<feature type="non-terminal residue" evidence="1">
    <location>
        <position position="80"/>
    </location>
</feature>
<dbReference type="Proteomes" id="UP000005984">
    <property type="component" value="Unassembled WGS sequence"/>
</dbReference>
<sequence>DLRAVTLDNDFDRLWMAMQQIFLSDSLSLKRPLFGGDYDAHGLTVTNLRDPQNPQDATTMRWVQLQYAIPIEEAKQARDE</sequence>
<dbReference type="AlphaFoldDB" id="C2BE04"/>
<name>C2BE04_9FIRM</name>
<dbReference type="STRING" id="525254.HMPREF0072_0574"/>
<dbReference type="RefSeq" id="WP_004830771.1">
    <property type="nucleotide sequence ID" value="NZ_GG666144.1"/>
</dbReference>
<evidence type="ECO:0000313" key="2">
    <source>
        <dbReference type="Proteomes" id="UP000005984"/>
    </source>
</evidence>
<accession>C2BE04</accession>
<organism evidence="1 2">
    <name type="scientific">Anaerococcus lactolyticus ATCC 51172</name>
    <dbReference type="NCBI Taxonomy" id="525254"/>
    <lineage>
        <taxon>Bacteria</taxon>
        <taxon>Bacillati</taxon>
        <taxon>Bacillota</taxon>
        <taxon>Tissierellia</taxon>
        <taxon>Tissierellales</taxon>
        <taxon>Peptoniphilaceae</taxon>
        <taxon>Anaerococcus</taxon>
    </lineage>
</organism>
<gene>
    <name evidence="1" type="ORF">HMPREF0072_0574</name>
</gene>
<protein>
    <submittedName>
        <fullName evidence="1">Uncharacterized protein</fullName>
    </submittedName>
</protein>